<accession>A0ABZ2YT71</accession>
<evidence type="ECO:0000313" key="1">
    <source>
        <dbReference type="EMBL" id="WZN42034.1"/>
    </source>
</evidence>
<dbReference type="Proteomes" id="UP001485459">
    <property type="component" value="Chromosome"/>
</dbReference>
<gene>
    <name evidence="1" type="ORF">WJU16_03155</name>
</gene>
<evidence type="ECO:0000313" key="2">
    <source>
        <dbReference type="Proteomes" id="UP001485459"/>
    </source>
</evidence>
<reference evidence="2" key="1">
    <citation type="submission" date="2024-03" db="EMBL/GenBank/DDBJ databases">
        <title>Chitinophaga horti sp. nov., isolated from garden soil.</title>
        <authorList>
            <person name="Lee D.S."/>
            <person name="Han D.M."/>
            <person name="Baek J.H."/>
            <person name="Choi D.G."/>
            <person name="Jeon J.H."/>
            <person name="Jeon C.O."/>
        </authorList>
    </citation>
    <scope>NUCLEOTIDE SEQUENCE [LARGE SCALE GENOMIC DNA]</scope>
    <source>
        <strain evidence="2">GPA1</strain>
    </source>
</reference>
<name>A0ABZ2YT71_9BACT</name>
<proteinExistence type="predicted"/>
<dbReference type="EMBL" id="CP149822">
    <property type="protein sequence ID" value="WZN42034.1"/>
    <property type="molecule type" value="Genomic_DNA"/>
</dbReference>
<sequence>MMTPSAFDPLFSILEEKGYFDPNFFDRDFLCKSLQLEDELLGASNAMPPDDNWSTICFGKDNAGRSKAIQIQLMFNIDYVQKEIKLESINFVCCNKHDTHKIVHLTDIPSCADLELKLFRMRRYKQFKRTPGPHRL</sequence>
<organism evidence="1 2">
    <name type="scientific">Chitinophaga pollutisoli</name>
    <dbReference type="NCBI Taxonomy" id="3133966"/>
    <lineage>
        <taxon>Bacteria</taxon>
        <taxon>Pseudomonadati</taxon>
        <taxon>Bacteroidota</taxon>
        <taxon>Chitinophagia</taxon>
        <taxon>Chitinophagales</taxon>
        <taxon>Chitinophagaceae</taxon>
        <taxon>Chitinophaga</taxon>
    </lineage>
</organism>
<dbReference type="RefSeq" id="WP_341836877.1">
    <property type="nucleotide sequence ID" value="NZ_CP149822.1"/>
</dbReference>
<keyword evidence="2" id="KW-1185">Reference proteome</keyword>
<protein>
    <submittedName>
        <fullName evidence="1">Uncharacterized protein</fullName>
    </submittedName>
</protein>